<name>A0A1F7X6L4_9BACT</name>
<evidence type="ECO:0008006" key="3">
    <source>
        <dbReference type="Google" id="ProtNLM"/>
    </source>
</evidence>
<organism evidence="1 2">
    <name type="scientific">Candidatus Woesebacteria bacterium RBG_13_34_9</name>
    <dbReference type="NCBI Taxonomy" id="1802477"/>
    <lineage>
        <taxon>Bacteria</taxon>
        <taxon>Candidatus Woeseibacteriota</taxon>
    </lineage>
</organism>
<proteinExistence type="predicted"/>
<reference evidence="1 2" key="1">
    <citation type="journal article" date="2016" name="Nat. Commun.">
        <title>Thousands of microbial genomes shed light on interconnected biogeochemical processes in an aquifer system.</title>
        <authorList>
            <person name="Anantharaman K."/>
            <person name="Brown C.T."/>
            <person name="Hug L.A."/>
            <person name="Sharon I."/>
            <person name="Castelle C.J."/>
            <person name="Probst A.J."/>
            <person name="Thomas B.C."/>
            <person name="Singh A."/>
            <person name="Wilkins M.J."/>
            <person name="Karaoz U."/>
            <person name="Brodie E.L."/>
            <person name="Williams K.H."/>
            <person name="Hubbard S.S."/>
            <person name="Banfield J.F."/>
        </authorList>
    </citation>
    <scope>NUCLEOTIDE SEQUENCE [LARGE SCALE GENOMIC DNA]</scope>
</reference>
<sequence>MDNPSEIKLIRQTPKSDDSLRCCAQMIFNFFGQSLKKELIWKKLHSYKKFSGLEGSFLTDLGLLAIKLGYKPIIYHFDWHWWDKKSFEANKKSNKALVSSLKELKKDKKSWADRKIIDKEIKFSGKDGKIINEVPNLELVDNYLIQNIPVILNIHPQDFYQSPKEEYRHTVLVVGKKENLYLTKDPLMGLEEIDKEQLLVSWVRNGAWMLVILPKLISRDIKQPELKF</sequence>
<protein>
    <recommendedName>
        <fullName evidence="3">Peptidase C39-like domain-containing protein</fullName>
    </recommendedName>
</protein>
<evidence type="ECO:0000313" key="2">
    <source>
        <dbReference type="Proteomes" id="UP000179219"/>
    </source>
</evidence>
<accession>A0A1F7X6L4</accession>
<dbReference type="Gene3D" id="3.90.70.10">
    <property type="entry name" value="Cysteine proteinases"/>
    <property type="match status" value="1"/>
</dbReference>
<dbReference type="EMBL" id="MGFP01000003">
    <property type="protein sequence ID" value="OGM10621.1"/>
    <property type="molecule type" value="Genomic_DNA"/>
</dbReference>
<dbReference type="AlphaFoldDB" id="A0A1F7X6L4"/>
<dbReference type="Proteomes" id="UP000179219">
    <property type="component" value="Unassembled WGS sequence"/>
</dbReference>
<evidence type="ECO:0000313" key="1">
    <source>
        <dbReference type="EMBL" id="OGM10621.1"/>
    </source>
</evidence>
<gene>
    <name evidence="1" type="ORF">A2159_01840</name>
</gene>
<comment type="caution">
    <text evidence="1">The sequence shown here is derived from an EMBL/GenBank/DDBJ whole genome shotgun (WGS) entry which is preliminary data.</text>
</comment>